<protein>
    <submittedName>
        <fullName evidence="2">Formylmethanofuran dehydrogenase subunit C</fullName>
    </submittedName>
</protein>
<reference evidence="3" key="1">
    <citation type="submission" date="2016-10" db="EMBL/GenBank/DDBJ databases">
        <authorList>
            <person name="Varghese N."/>
            <person name="Submissions S."/>
        </authorList>
    </citation>
    <scope>NUCLEOTIDE SEQUENCE [LARGE SCALE GENOMIC DNA]</scope>
    <source>
        <strain evidence="3">DSM 26348</strain>
    </source>
</reference>
<dbReference type="PANTHER" id="PTHR39673:SF5">
    <property type="entry name" value="TUNGSTEN-CONTAINING FORMYLMETHANOFURAN DEHYDROGENASE 2 SUBUNIT C"/>
    <property type="match status" value="1"/>
</dbReference>
<dbReference type="InterPro" id="IPR017550">
    <property type="entry name" value="Formylmethanofuran_DH_suC"/>
</dbReference>
<dbReference type="InterPro" id="IPR036485">
    <property type="entry name" value="Glu_synth_asu_C_sf"/>
</dbReference>
<keyword evidence="3" id="KW-1185">Reference proteome</keyword>
<name>A0A1I3F596_9PLAN</name>
<dbReference type="OrthoDB" id="269067at2"/>
<organism evidence="2 3">
    <name type="scientific">Planctomicrobium piriforme</name>
    <dbReference type="NCBI Taxonomy" id="1576369"/>
    <lineage>
        <taxon>Bacteria</taxon>
        <taxon>Pseudomonadati</taxon>
        <taxon>Planctomycetota</taxon>
        <taxon>Planctomycetia</taxon>
        <taxon>Planctomycetales</taxon>
        <taxon>Planctomycetaceae</taxon>
        <taxon>Planctomicrobium</taxon>
    </lineage>
</organism>
<dbReference type="Proteomes" id="UP000199518">
    <property type="component" value="Unassembled WGS sequence"/>
</dbReference>
<sequence>MPLTFHPQFEFTLPLDAAGLRPDARCTREDVARLQLVYGNERVACGDLFALSGDAAEDRSFVIAGDLRKVSSLGAGMTAGSVQVQGNAGSQLGAKMTGGVIAVTGNAGNAAGSQMRGGRIAIQGDAGHQLGGCPPGFKKGMTGGQIVVHGSAGTEAGCRMRRGLIAIGKNAGEAAGYGMIAGTICVFGQAAARLGAGMKRGTLFVGGNDVRESLPCTFRLSAAVRPVFLQLLLRELRSNGLAIPDAWFSTVYNCYRGDLLELGLGEVFSPAGLERN</sequence>
<evidence type="ECO:0000313" key="2">
    <source>
        <dbReference type="EMBL" id="SFI06388.1"/>
    </source>
</evidence>
<dbReference type="EMBL" id="FOQD01000005">
    <property type="protein sequence ID" value="SFI06388.1"/>
    <property type="molecule type" value="Genomic_DNA"/>
</dbReference>
<dbReference type="SUPFAM" id="SSF69336">
    <property type="entry name" value="Alpha subunit of glutamate synthase, C-terminal domain"/>
    <property type="match status" value="1"/>
</dbReference>
<dbReference type="RefSeq" id="WP_092048973.1">
    <property type="nucleotide sequence ID" value="NZ_FOQD01000005.1"/>
</dbReference>
<dbReference type="GO" id="GO:0015948">
    <property type="term" value="P:methanogenesis"/>
    <property type="evidence" value="ECO:0007669"/>
    <property type="project" value="InterPro"/>
</dbReference>
<dbReference type="STRING" id="1576369.SAMN05421753_10590"/>
<dbReference type="InterPro" id="IPR002489">
    <property type="entry name" value="Glu_synth_asu_C"/>
</dbReference>
<gene>
    <name evidence="2" type="ORF">SAMN05421753_10590</name>
</gene>
<accession>A0A1I3F596</accession>
<proteinExistence type="predicted"/>
<dbReference type="GO" id="GO:0018493">
    <property type="term" value="F:formylmethanofuran dehydrogenase activity"/>
    <property type="evidence" value="ECO:0007669"/>
    <property type="project" value="InterPro"/>
</dbReference>
<dbReference type="AlphaFoldDB" id="A0A1I3F596"/>
<feature type="domain" description="Glutamate synthase alpha subunit C-terminal" evidence="1">
    <location>
        <begin position="81"/>
        <end position="207"/>
    </location>
</feature>
<dbReference type="GO" id="GO:0046914">
    <property type="term" value="F:transition metal ion binding"/>
    <property type="evidence" value="ECO:0007669"/>
    <property type="project" value="InterPro"/>
</dbReference>
<evidence type="ECO:0000259" key="1">
    <source>
        <dbReference type="Pfam" id="PF01493"/>
    </source>
</evidence>
<dbReference type="PANTHER" id="PTHR39673">
    <property type="entry name" value="TUNGSTEN FORMYLMETHANOFURAN DEHYDROGENASE, SUBUNIT C (FWDC)"/>
    <property type="match status" value="1"/>
</dbReference>
<dbReference type="NCBIfam" id="TIGR03122">
    <property type="entry name" value="one_C_dehyd_C"/>
    <property type="match status" value="1"/>
</dbReference>
<dbReference type="Gene3D" id="2.160.20.60">
    <property type="entry name" value="Glutamate synthase, alpha subunit, C-terminal domain"/>
    <property type="match status" value="1"/>
</dbReference>
<dbReference type="Pfam" id="PF01493">
    <property type="entry name" value="GXGXG"/>
    <property type="match status" value="1"/>
</dbReference>
<evidence type="ECO:0000313" key="3">
    <source>
        <dbReference type="Proteomes" id="UP000199518"/>
    </source>
</evidence>